<evidence type="ECO:0000259" key="4">
    <source>
        <dbReference type="PROSITE" id="PS51186"/>
    </source>
</evidence>
<dbReference type="InterPro" id="IPR000182">
    <property type="entry name" value="GNAT_dom"/>
</dbReference>
<evidence type="ECO:0000313" key="5">
    <source>
        <dbReference type="EMBL" id="MTG89333.1"/>
    </source>
</evidence>
<feature type="domain" description="N-acetyltransferase" evidence="4">
    <location>
        <begin position="31"/>
        <end position="179"/>
    </location>
</feature>
<comment type="caution">
    <text evidence="5">The sequence shown here is derived from an EMBL/GenBank/DDBJ whole genome shotgun (WGS) entry which is preliminary data.</text>
</comment>
<dbReference type="Gene3D" id="3.40.630.30">
    <property type="match status" value="1"/>
</dbReference>
<evidence type="ECO:0000256" key="2">
    <source>
        <dbReference type="ARBA" id="ARBA00023315"/>
    </source>
</evidence>
<dbReference type="PANTHER" id="PTHR43877">
    <property type="entry name" value="AMINOALKYLPHOSPHONATE N-ACETYLTRANSFERASE-RELATED-RELATED"/>
    <property type="match status" value="1"/>
</dbReference>
<dbReference type="PROSITE" id="PS51186">
    <property type="entry name" value="GNAT"/>
    <property type="match status" value="1"/>
</dbReference>
<evidence type="ECO:0000256" key="1">
    <source>
        <dbReference type="ARBA" id="ARBA00022679"/>
    </source>
</evidence>
<protein>
    <submittedName>
        <fullName evidence="5">GNAT family N-acetyltransferase</fullName>
    </submittedName>
</protein>
<reference evidence="5 7" key="1">
    <citation type="submission" date="2019-11" db="EMBL/GenBank/DDBJ databases">
        <title>Cellulosimicrobium composti sp. nov. isolated from a compost.</title>
        <authorList>
            <person name="Yang Y."/>
        </authorList>
    </citation>
    <scope>NUCLEOTIDE SEQUENCE [LARGE SCALE GENOMIC DNA]</scope>
    <source>
        <strain evidence="5 7">BIT-GX5</strain>
    </source>
</reference>
<dbReference type="Proteomes" id="UP000471672">
    <property type="component" value="Unassembled WGS sequence"/>
</dbReference>
<evidence type="ECO:0000256" key="3">
    <source>
        <dbReference type="SAM" id="MobiDB-lite"/>
    </source>
</evidence>
<dbReference type="EMBL" id="JAAFAN010000156">
    <property type="protein sequence ID" value="NDO91531.1"/>
    <property type="molecule type" value="Genomic_DNA"/>
</dbReference>
<evidence type="ECO:0000313" key="8">
    <source>
        <dbReference type="Proteomes" id="UP000471672"/>
    </source>
</evidence>
<name>A0A6N7ZJ63_9MICO</name>
<proteinExistence type="predicted"/>
<dbReference type="Pfam" id="PF00583">
    <property type="entry name" value="Acetyltransf_1"/>
    <property type="match status" value="1"/>
</dbReference>
<evidence type="ECO:0000313" key="6">
    <source>
        <dbReference type="EMBL" id="NDO91531.1"/>
    </source>
</evidence>
<dbReference type="EMBL" id="WMKA01000020">
    <property type="protein sequence ID" value="MTG89333.1"/>
    <property type="molecule type" value="Genomic_DNA"/>
</dbReference>
<reference evidence="6" key="2">
    <citation type="submission" date="2020-01" db="EMBL/GenBank/DDBJ databases">
        <authorList>
            <person name="Aviles F."/>
            <person name="Meyer T.E."/>
            <person name="Kyndt J.A."/>
        </authorList>
    </citation>
    <scope>NUCLEOTIDE SEQUENCE</scope>
    <source>
        <strain evidence="6">SE3</strain>
    </source>
</reference>
<dbReference type="Proteomes" id="UP000440668">
    <property type="component" value="Unassembled WGS sequence"/>
</dbReference>
<dbReference type="AlphaFoldDB" id="A0A6N7ZJ63"/>
<dbReference type="InterPro" id="IPR050832">
    <property type="entry name" value="Bact_Acetyltransf"/>
</dbReference>
<dbReference type="GO" id="GO:0016747">
    <property type="term" value="F:acyltransferase activity, transferring groups other than amino-acyl groups"/>
    <property type="evidence" value="ECO:0007669"/>
    <property type="project" value="InterPro"/>
</dbReference>
<dbReference type="SUPFAM" id="SSF55729">
    <property type="entry name" value="Acyl-CoA N-acyltransferases (Nat)"/>
    <property type="match status" value="1"/>
</dbReference>
<reference evidence="6 8" key="3">
    <citation type="journal article" date="2021" name="Arch. Microbiol.">
        <title>Cellulosimicrobium fucosivorans sp. nov., isolated from San Elijo Lagoon, contains a fucose metabolic pathway linked to carotenoid production.</title>
        <authorList>
            <person name="Aviles F.A."/>
            <person name="Kyndt J.A."/>
        </authorList>
    </citation>
    <scope>NUCLEOTIDE SEQUENCE [LARGE SCALE GENOMIC DNA]</scope>
    <source>
        <strain evidence="6 8">SE3</strain>
    </source>
</reference>
<feature type="region of interest" description="Disordered" evidence="3">
    <location>
        <begin position="1"/>
        <end position="29"/>
    </location>
</feature>
<accession>A0A6N7ZJ63</accession>
<keyword evidence="8" id="KW-1185">Reference proteome</keyword>
<feature type="compositionally biased region" description="Low complexity" evidence="3">
    <location>
        <begin position="11"/>
        <end position="23"/>
    </location>
</feature>
<keyword evidence="1 5" id="KW-0808">Transferase</keyword>
<organism evidence="5 7">
    <name type="scientific">Cellulosimicrobium composti</name>
    <dbReference type="NCBI Taxonomy" id="2672572"/>
    <lineage>
        <taxon>Bacteria</taxon>
        <taxon>Bacillati</taxon>
        <taxon>Actinomycetota</taxon>
        <taxon>Actinomycetes</taxon>
        <taxon>Micrococcales</taxon>
        <taxon>Promicromonosporaceae</taxon>
        <taxon>Cellulosimicrobium</taxon>
    </lineage>
</organism>
<gene>
    <name evidence="5" type="ORF">GJV82_10300</name>
    <name evidence="6" type="ORF">GYH36_19100</name>
</gene>
<sequence length="179" mass="19099">MLGGLGTGVRLVPSPTVSTTSPTDPGPTPGLSFRAAVAADLPRVVELIADDEVARARTGQIGPEHEAAFAAIAADPNNELVVVEQDGRVVGTMQLTVIPGISRRGASRLLVEAVRVDRGLRGRGVGRAMMAWAHAWGRERGCALAQLTSDKQRADAHRFYRSLGYEQSHEGFKLPLDPR</sequence>
<evidence type="ECO:0000313" key="7">
    <source>
        <dbReference type="Proteomes" id="UP000440668"/>
    </source>
</evidence>
<keyword evidence="2" id="KW-0012">Acyltransferase</keyword>
<dbReference type="InterPro" id="IPR016181">
    <property type="entry name" value="Acyl_CoA_acyltransferase"/>
</dbReference>